<keyword evidence="2" id="KW-1185">Reference proteome</keyword>
<comment type="caution">
    <text evidence="1">The sequence shown here is derived from an EMBL/GenBank/DDBJ whole genome shotgun (WGS) entry which is preliminary data.</text>
</comment>
<accession>A0ABR3TPJ2</accession>
<reference evidence="1 2" key="1">
    <citation type="journal article" date="2023" name="Plant Dis.">
        <title>First Report of Diplodia intermedia Causing Canker and Dieback Diseases on Apple Trees in Canada.</title>
        <authorList>
            <person name="Ellouze W."/>
            <person name="Ilyukhin E."/>
            <person name="Sulman M."/>
            <person name="Ali S."/>
        </authorList>
    </citation>
    <scope>NUCLEOTIDE SEQUENCE [LARGE SCALE GENOMIC DNA]</scope>
    <source>
        <strain evidence="1 2">M45-28</strain>
    </source>
</reference>
<gene>
    <name evidence="1" type="ORF">SLS58_006104</name>
</gene>
<evidence type="ECO:0000313" key="2">
    <source>
        <dbReference type="Proteomes" id="UP001521184"/>
    </source>
</evidence>
<evidence type="ECO:0000313" key="1">
    <source>
        <dbReference type="EMBL" id="KAL1641403.1"/>
    </source>
</evidence>
<name>A0ABR3TPJ2_9PEZI</name>
<organism evidence="1 2">
    <name type="scientific">Diplodia intermedia</name>
    <dbReference type="NCBI Taxonomy" id="856260"/>
    <lineage>
        <taxon>Eukaryota</taxon>
        <taxon>Fungi</taxon>
        <taxon>Dikarya</taxon>
        <taxon>Ascomycota</taxon>
        <taxon>Pezizomycotina</taxon>
        <taxon>Dothideomycetes</taxon>
        <taxon>Dothideomycetes incertae sedis</taxon>
        <taxon>Botryosphaeriales</taxon>
        <taxon>Botryosphaeriaceae</taxon>
        <taxon>Diplodia</taxon>
    </lineage>
</organism>
<protein>
    <submittedName>
        <fullName evidence="1">Uncharacterized protein</fullName>
    </submittedName>
</protein>
<proteinExistence type="predicted"/>
<dbReference type="EMBL" id="JAKEKT020000040">
    <property type="protein sequence ID" value="KAL1641403.1"/>
    <property type="molecule type" value="Genomic_DNA"/>
</dbReference>
<sequence length="153" mass="17170">MAGVSRGRRELLNLYRVRSMTAQFASRLGRGGVYNTAELDAFTHDPLVDADMQRVMEGVRGMRKKLKILAIRRRCLKTGLEHLLISMIRKNPEGIADMFAGVGDDRQSFEEAVAATRFRALTSTEVLEQFNELWHGTIVMHGTHQVPAPNAAF</sequence>
<dbReference type="Proteomes" id="UP001521184">
    <property type="component" value="Unassembled WGS sequence"/>
</dbReference>